<evidence type="ECO:0000313" key="3">
    <source>
        <dbReference type="Proteomes" id="UP000663828"/>
    </source>
</evidence>
<proteinExistence type="predicted"/>
<accession>A0A816HKV3</accession>
<protein>
    <submittedName>
        <fullName evidence="2">Uncharacterized protein</fullName>
    </submittedName>
</protein>
<dbReference type="AlphaFoldDB" id="A0A816HKV3"/>
<dbReference type="Proteomes" id="UP000663828">
    <property type="component" value="Unassembled WGS sequence"/>
</dbReference>
<keyword evidence="1" id="KW-1133">Transmembrane helix</keyword>
<comment type="caution">
    <text evidence="2">The sequence shown here is derived from an EMBL/GenBank/DDBJ whole genome shotgun (WGS) entry which is preliminary data.</text>
</comment>
<name>A0A816HKV3_ADIRI</name>
<dbReference type="EMBL" id="CAJNOR010017279">
    <property type="protein sequence ID" value="CAF1687107.1"/>
    <property type="molecule type" value="Genomic_DNA"/>
</dbReference>
<organism evidence="2 3">
    <name type="scientific">Adineta ricciae</name>
    <name type="common">Rotifer</name>
    <dbReference type="NCBI Taxonomy" id="249248"/>
    <lineage>
        <taxon>Eukaryota</taxon>
        <taxon>Metazoa</taxon>
        <taxon>Spiralia</taxon>
        <taxon>Gnathifera</taxon>
        <taxon>Rotifera</taxon>
        <taxon>Eurotatoria</taxon>
        <taxon>Bdelloidea</taxon>
        <taxon>Adinetida</taxon>
        <taxon>Adinetidae</taxon>
        <taxon>Adineta</taxon>
    </lineage>
</organism>
<keyword evidence="1" id="KW-0472">Membrane</keyword>
<reference evidence="2" key="1">
    <citation type="submission" date="2021-02" db="EMBL/GenBank/DDBJ databases">
        <authorList>
            <person name="Nowell W R."/>
        </authorList>
    </citation>
    <scope>NUCLEOTIDE SEQUENCE</scope>
</reference>
<gene>
    <name evidence="2" type="ORF">XAT740_LOCUS62247</name>
</gene>
<feature type="transmembrane region" description="Helical" evidence="1">
    <location>
        <begin position="28"/>
        <end position="46"/>
    </location>
</feature>
<keyword evidence="3" id="KW-1185">Reference proteome</keyword>
<keyword evidence="1" id="KW-0812">Transmembrane</keyword>
<sequence>MHGSLESIKQSYVTDQIHPVTLIWSIDYISLLLSLALFIIINEYLFHRIAYELLSPRIKLIIGLFIFMIVLLITPCLAFPLYVAWREYQYLQMT</sequence>
<evidence type="ECO:0000256" key="1">
    <source>
        <dbReference type="SAM" id="Phobius"/>
    </source>
</evidence>
<evidence type="ECO:0000313" key="2">
    <source>
        <dbReference type="EMBL" id="CAF1687107.1"/>
    </source>
</evidence>
<feature type="transmembrane region" description="Helical" evidence="1">
    <location>
        <begin position="58"/>
        <end position="85"/>
    </location>
</feature>